<proteinExistence type="predicted"/>
<evidence type="ECO:0000256" key="1">
    <source>
        <dbReference type="SAM" id="MobiDB-lite"/>
    </source>
</evidence>
<protein>
    <submittedName>
        <fullName evidence="2">Uncharacterized protein</fullName>
    </submittedName>
</protein>
<comment type="caution">
    <text evidence="2">The sequence shown here is derived from an EMBL/GenBank/DDBJ whole genome shotgun (WGS) entry which is preliminary data.</text>
</comment>
<feature type="region of interest" description="Disordered" evidence="1">
    <location>
        <begin position="47"/>
        <end position="83"/>
    </location>
</feature>
<gene>
    <name evidence="2" type="ORF">ZIOFF_037188</name>
</gene>
<reference evidence="2 3" key="1">
    <citation type="submission" date="2020-08" db="EMBL/GenBank/DDBJ databases">
        <title>Plant Genome Project.</title>
        <authorList>
            <person name="Zhang R.-G."/>
        </authorList>
    </citation>
    <scope>NUCLEOTIDE SEQUENCE [LARGE SCALE GENOMIC DNA]</scope>
    <source>
        <tissue evidence="2">Rhizome</tissue>
    </source>
</reference>
<sequence length="107" mass="12008">MKGSRIGGGVAVRRTTVVETVVEEEELSRRAPEIARLRHRLVEEKESLRRSIVHPSLKKSSSCNEERSSKASNSDTRGEAEQKLGCPTLQVRSLLSSLLLLMEIIFY</sequence>
<accession>A0A8J5GB74</accession>
<name>A0A8J5GB74_ZINOF</name>
<evidence type="ECO:0000313" key="2">
    <source>
        <dbReference type="EMBL" id="KAG6504840.1"/>
    </source>
</evidence>
<keyword evidence="3" id="KW-1185">Reference proteome</keyword>
<dbReference type="EMBL" id="JACMSC010000010">
    <property type="protein sequence ID" value="KAG6504840.1"/>
    <property type="molecule type" value="Genomic_DNA"/>
</dbReference>
<organism evidence="2 3">
    <name type="scientific">Zingiber officinale</name>
    <name type="common">Ginger</name>
    <name type="synonym">Amomum zingiber</name>
    <dbReference type="NCBI Taxonomy" id="94328"/>
    <lineage>
        <taxon>Eukaryota</taxon>
        <taxon>Viridiplantae</taxon>
        <taxon>Streptophyta</taxon>
        <taxon>Embryophyta</taxon>
        <taxon>Tracheophyta</taxon>
        <taxon>Spermatophyta</taxon>
        <taxon>Magnoliopsida</taxon>
        <taxon>Liliopsida</taxon>
        <taxon>Zingiberales</taxon>
        <taxon>Zingiberaceae</taxon>
        <taxon>Zingiber</taxon>
    </lineage>
</organism>
<dbReference type="Proteomes" id="UP000734854">
    <property type="component" value="Unassembled WGS sequence"/>
</dbReference>
<evidence type="ECO:0000313" key="3">
    <source>
        <dbReference type="Proteomes" id="UP000734854"/>
    </source>
</evidence>
<dbReference type="AlphaFoldDB" id="A0A8J5GB74"/>